<sequence>MKNKRTLKYLNDMKNNKMPPFGNQYEFFFATLEDYYIAKMNGKERIKTELSKWDSEAQKEIVNILADIIESDELIGFDRNDILSLVN</sequence>
<evidence type="ECO:0000313" key="1">
    <source>
        <dbReference type="EMBL" id="DAD94380.1"/>
    </source>
</evidence>
<accession>A0A8S5NJ10</accession>
<proteinExistence type="predicted"/>
<name>A0A8S5NJ10_9CAUD</name>
<protein>
    <submittedName>
        <fullName evidence="1">Uncharacterized protein</fullName>
    </submittedName>
</protein>
<reference evidence="1" key="1">
    <citation type="journal article" date="2021" name="Proc. Natl. Acad. Sci. U.S.A.">
        <title>A Catalog of Tens of Thousands of Viruses from Human Metagenomes Reveals Hidden Associations with Chronic Diseases.</title>
        <authorList>
            <person name="Tisza M.J."/>
            <person name="Buck C.B."/>
        </authorList>
    </citation>
    <scope>NUCLEOTIDE SEQUENCE</scope>
    <source>
        <strain evidence="1">CttFh17</strain>
    </source>
</reference>
<dbReference type="EMBL" id="BK015176">
    <property type="protein sequence ID" value="DAD94380.1"/>
    <property type="molecule type" value="Genomic_DNA"/>
</dbReference>
<organism evidence="1">
    <name type="scientific">Siphoviridae sp. cttFh17</name>
    <dbReference type="NCBI Taxonomy" id="2826491"/>
    <lineage>
        <taxon>Viruses</taxon>
        <taxon>Duplodnaviria</taxon>
        <taxon>Heunggongvirae</taxon>
        <taxon>Uroviricota</taxon>
        <taxon>Caudoviricetes</taxon>
    </lineage>
</organism>